<reference evidence="3" key="1">
    <citation type="journal article" date="2020" name="Nature">
        <title>Giant virus diversity and host interactions through global metagenomics.</title>
        <authorList>
            <person name="Schulz F."/>
            <person name="Roux S."/>
            <person name="Paez-Espino D."/>
            <person name="Jungbluth S."/>
            <person name="Walsh D.A."/>
            <person name="Denef V.J."/>
            <person name="McMahon K.D."/>
            <person name="Konstantinidis K.T."/>
            <person name="Eloe-Fadrosh E.A."/>
            <person name="Kyrpides N.C."/>
            <person name="Woyke T."/>
        </authorList>
    </citation>
    <scope>NUCLEOTIDE SEQUENCE</scope>
    <source>
        <strain evidence="3">GVMAG-M-3300020187-37</strain>
    </source>
</reference>
<dbReference type="AlphaFoldDB" id="A0A6C0C478"/>
<accession>A0A6C0C478</accession>
<proteinExistence type="predicted"/>
<evidence type="ECO:0008006" key="4">
    <source>
        <dbReference type="Google" id="ProtNLM"/>
    </source>
</evidence>
<evidence type="ECO:0000313" key="3">
    <source>
        <dbReference type="EMBL" id="QHS99505.1"/>
    </source>
</evidence>
<dbReference type="GO" id="GO:0005198">
    <property type="term" value="F:structural molecule activity"/>
    <property type="evidence" value="ECO:0007669"/>
    <property type="project" value="InterPro"/>
</dbReference>
<dbReference type="InterPro" id="IPR038519">
    <property type="entry name" value="MCP_C_sf"/>
</dbReference>
<protein>
    <recommendedName>
        <fullName evidence="4">Major capsid protein N-terminal domain-containing protein</fullName>
    </recommendedName>
</protein>
<feature type="domain" description="Major capsid protein N-terminal" evidence="2">
    <location>
        <begin position="25"/>
        <end position="223"/>
    </location>
</feature>
<evidence type="ECO:0000259" key="2">
    <source>
        <dbReference type="Pfam" id="PF16903"/>
    </source>
</evidence>
<name>A0A6C0C478_9ZZZZ</name>
<sequence>MGGGLMQLVAYGAQDIYLTGNPQITFFKVVYRRHTNFSMEAIQQSFSGEITNAASSVTATISRNGDLVHKMWLDIKMSTAPTGGTNYTNWTNNTGHAFIKDCEIEIGGQRIDRHYSQWLDVWNELTDHEESEWQGLNKHAAKNTYLKSNANTAPNNLQLYVPLQFWFCRNPGLALPLIALQYHEVKVKLTTRALTSLVNSDNTSTGGGAPTTSTLYCDYIYLDTDERRRFAQVSHEYLIEQVQRDTSVMEATRSLNFNHPVKALIWVSQNTTVATEGTTGIDATANADGSGMSNKNDYFNYQSSNSNNTEVIKTVTTNEHFATMTLKLNGHERFKERNATYFRICQPQQHGFKVPSKHIYCYSFALKPTEHQPSGTCNFSRIDNAQMDFKGHSNGYSDSTLTVYAINYNVLRIMSGMGGLAYSN</sequence>
<feature type="domain" description="Major capsid protein C-terminal" evidence="1">
    <location>
        <begin position="226"/>
        <end position="419"/>
    </location>
</feature>
<dbReference type="InterPro" id="IPR007542">
    <property type="entry name" value="MCP_C"/>
</dbReference>
<dbReference type="Pfam" id="PF04451">
    <property type="entry name" value="Capsid_NCLDV"/>
    <property type="match status" value="1"/>
</dbReference>
<organism evidence="3">
    <name type="scientific">viral metagenome</name>
    <dbReference type="NCBI Taxonomy" id="1070528"/>
    <lineage>
        <taxon>unclassified sequences</taxon>
        <taxon>metagenomes</taxon>
        <taxon>organismal metagenomes</taxon>
    </lineage>
</organism>
<dbReference type="InterPro" id="IPR031654">
    <property type="entry name" value="Capsid_N"/>
</dbReference>
<dbReference type="Pfam" id="PF16903">
    <property type="entry name" value="Capsid_N"/>
    <property type="match status" value="1"/>
</dbReference>
<dbReference type="EMBL" id="MN739344">
    <property type="protein sequence ID" value="QHS99505.1"/>
    <property type="molecule type" value="Genomic_DNA"/>
</dbReference>
<dbReference type="Gene3D" id="2.70.9.20">
    <property type="entry name" value="Major capsid protein Vp54"/>
    <property type="match status" value="1"/>
</dbReference>
<dbReference type="InterPro" id="IPR016112">
    <property type="entry name" value="VP_dsDNA_II"/>
</dbReference>
<evidence type="ECO:0000259" key="1">
    <source>
        <dbReference type="Pfam" id="PF04451"/>
    </source>
</evidence>
<dbReference type="SUPFAM" id="SSF49749">
    <property type="entry name" value="Group II dsDNA viruses VP"/>
    <property type="match status" value="2"/>
</dbReference>
<dbReference type="Gene3D" id="2.70.9.10">
    <property type="entry name" value="Adenovirus Type 2 Hexon, domain 4"/>
    <property type="match status" value="1"/>
</dbReference>